<keyword evidence="1" id="KW-0863">Zinc-finger</keyword>
<comment type="caution">
    <text evidence="4">The sequence shown here is derived from an EMBL/GenBank/DDBJ whole genome shotgun (WGS) entry which is preliminary data.</text>
</comment>
<dbReference type="Proteomes" id="UP001174997">
    <property type="component" value="Unassembled WGS sequence"/>
</dbReference>
<name>A0AA39YY98_9PEZI</name>
<reference evidence="4" key="1">
    <citation type="submission" date="2023-06" db="EMBL/GenBank/DDBJ databases">
        <title>Genome-scale phylogeny and comparative genomics of the fungal order Sordariales.</title>
        <authorList>
            <consortium name="Lawrence Berkeley National Laboratory"/>
            <person name="Hensen N."/>
            <person name="Bonometti L."/>
            <person name="Westerberg I."/>
            <person name="Brannstrom I.O."/>
            <person name="Guillou S."/>
            <person name="Cros-Aarteil S."/>
            <person name="Calhoun S."/>
            <person name="Haridas S."/>
            <person name="Kuo A."/>
            <person name="Mondo S."/>
            <person name="Pangilinan J."/>
            <person name="Riley R."/>
            <person name="Labutti K."/>
            <person name="Andreopoulos B."/>
            <person name="Lipzen A."/>
            <person name="Chen C."/>
            <person name="Yanf M."/>
            <person name="Daum C."/>
            <person name="Ng V."/>
            <person name="Clum A."/>
            <person name="Steindorff A."/>
            <person name="Ohm R."/>
            <person name="Martin F."/>
            <person name="Silar P."/>
            <person name="Natvig D."/>
            <person name="Lalanne C."/>
            <person name="Gautier V."/>
            <person name="Ament-Velasquez S.L."/>
            <person name="Kruys A."/>
            <person name="Hutchinson M.I."/>
            <person name="Powell A.J."/>
            <person name="Barry K."/>
            <person name="Miller A.N."/>
            <person name="Grigoriev I.V."/>
            <person name="Debuchy R."/>
            <person name="Gladieux P."/>
            <person name="Thoren M.H."/>
            <person name="Johannesson H."/>
        </authorList>
    </citation>
    <scope>NUCLEOTIDE SEQUENCE</scope>
    <source>
        <strain evidence="4">CBS 307.81</strain>
    </source>
</reference>
<accession>A0AA39YY98</accession>
<protein>
    <recommendedName>
        <fullName evidence="3">C2H2-type domain-containing protein</fullName>
    </recommendedName>
</protein>
<keyword evidence="5" id="KW-1185">Reference proteome</keyword>
<keyword evidence="1" id="KW-0479">Metal-binding</keyword>
<dbReference type="InterPro" id="IPR036236">
    <property type="entry name" value="Znf_C2H2_sf"/>
</dbReference>
<dbReference type="PANTHER" id="PTHR38166">
    <property type="entry name" value="C2H2-TYPE DOMAIN-CONTAINING PROTEIN-RELATED"/>
    <property type="match status" value="1"/>
</dbReference>
<dbReference type="PANTHER" id="PTHR38166:SF1">
    <property type="entry name" value="C2H2-TYPE DOMAIN-CONTAINING PROTEIN"/>
    <property type="match status" value="1"/>
</dbReference>
<dbReference type="PROSITE" id="PS50157">
    <property type="entry name" value="ZINC_FINGER_C2H2_2"/>
    <property type="match status" value="1"/>
</dbReference>
<feature type="domain" description="C2H2-type" evidence="3">
    <location>
        <begin position="164"/>
        <end position="192"/>
    </location>
</feature>
<dbReference type="SMART" id="SM00355">
    <property type="entry name" value="ZnF_C2H2"/>
    <property type="match status" value="4"/>
</dbReference>
<proteinExistence type="predicted"/>
<dbReference type="GO" id="GO:0008270">
    <property type="term" value="F:zinc ion binding"/>
    <property type="evidence" value="ECO:0007669"/>
    <property type="project" value="UniProtKB-KW"/>
</dbReference>
<feature type="compositionally biased region" description="Basic and acidic residues" evidence="2">
    <location>
        <begin position="527"/>
        <end position="536"/>
    </location>
</feature>
<dbReference type="EMBL" id="JAULSY010000162">
    <property type="protein sequence ID" value="KAK0660796.1"/>
    <property type="molecule type" value="Genomic_DNA"/>
</dbReference>
<dbReference type="PROSITE" id="PS00028">
    <property type="entry name" value="ZINC_FINGER_C2H2_1"/>
    <property type="match status" value="3"/>
</dbReference>
<organism evidence="4 5">
    <name type="scientific">Cercophora samala</name>
    <dbReference type="NCBI Taxonomy" id="330535"/>
    <lineage>
        <taxon>Eukaryota</taxon>
        <taxon>Fungi</taxon>
        <taxon>Dikarya</taxon>
        <taxon>Ascomycota</taxon>
        <taxon>Pezizomycotina</taxon>
        <taxon>Sordariomycetes</taxon>
        <taxon>Sordariomycetidae</taxon>
        <taxon>Sordariales</taxon>
        <taxon>Lasiosphaeriaceae</taxon>
        <taxon>Cercophora</taxon>
    </lineage>
</organism>
<evidence type="ECO:0000313" key="5">
    <source>
        <dbReference type="Proteomes" id="UP001174997"/>
    </source>
</evidence>
<gene>
    <name evidence="4" type="ORF">QBC41DRAFT_40045</name>
</gene>
<dbReference type="AlphaFoldDB" id="A0AA39YY98"/>
<sequence>MDSNQARQEAPHGSSAALDGVSGIALPRRSGAVRHAAGSRPILPTLTPGVGKNTFVATPIQETPADDDPNRHSWVSFVTASTARSSVVPSIFSQRLSTFSASTRQSVRQSSLESPMSAISPLYVREDCIKEDLPYCCTFCSDSFATKEEWRVHEADDHDKREVYSCRSCPTLFRGVSSLWDHEKDEHGIQSTNEVPRPVRYAPLRAAWGCGFCAALFRSRTDYLDHVGNHYDEGLERVQWQHSLVIKALLQQPKLEEAWSALVAEEETAEGAMLRFMWDPSNSGRLLEAEEPSSLQDILEFFGNNVMMEADEVALMAYNLAQKRVERDVSSMLPQQYARQDPEEIPEAEAIPQPEPSSAGHQGHQELPRSIDDISLAMSSKLHITLSSNLAKSSFSSLIAEKIARESLASTSSAAVGGSIARPSSVPAVPSQGRPPHGIALRNAPARGNLRRIDSGLPRPPTSQPDEVRSEAPPRPNQTAHRTNMSAPDPSQDVTPPSCLPPHVLVARASPLSSIRPHTSSSTLSSHAKDKAKWLDDSTSETVSDDSVSDTDSWLEHDGLSPAAKTWKSTFNQTVDLGMSALWTRYNRDWNALIVQCVGEAGRSSSSPHYRDTSGRVRKGTSSRQGKNLRPGGGGRYPIDDDDEDDDDGEAQRPGSSLSKRNSLSTKRFACPFRKHDPQKYSLQEHEVCAVRSWGTISRLKEHLYRRHYKIHCQRCKQTFGDFKELLDHEMSPQGCEVVHAPPPCDISTTQEKQLKSRKHNARRKTDEEKWVEIYQLLFPNEEIPSSPYPEVAEDMGPISSEAQSSSLHFQHFLLRTLPILFTQTAEEQVQRPIAPHEALRMDSIPKIIEGALQKAFLEWEARGNNIVPADRSAVSMSFIPELMPDMVPLNIPYSYAPASTYQTPPMSAAPSADHSFLSGNLGGMGGFTPDNTNDDDSGFVDNSFQFQPGPPATYAGFIPHYDTSDDWQTGLGLMIVGDTNMAFGNNMNMGGDYSGFSQG</sequence>
<evidence type="ECO:0000259" key="3">
    <source>
        <dbReference type="PROSITE" id="PS50157"/>
    </source>
</evidence>
<feature type="region of interest" description="Disordered" evidence="2">
    <location>
        <begin position="1"/>
        <end position="20"/>
    </location>
</feature>
<feature type="compositionally biased region" description="Polar residues" evidence="2">
    <location>
        <begin position="511"/>
        <end position="526"/>
    </location>
</feature>
<keyword evidence="1" id="KW-0862">Zinc</keyword>
<dbReference type="SUPFAM" id="SSF57667">
    <property type="entry name" value="beta-beta-alpha zinc fingers"/>
    <property type="match status" value="1"/>
</dbReference>
<feature type="compositionally biased region" description="Acidic residues" evidence="2">
    <location>
        <begin position="640"/>
        <end position="649"/>
    </location>
</feature>
<feature type="compositionally biased region" description="Polar residues" evidence="2">
    <location>
        <begin position="654"/>
        <end position="663"/>
    </location>
</feature>
<feature type="region of interest" description="Disordered" evidence="2">
    <location>
        <begin position="411"/>
        <end position="553"/>
    </location>
</feature>
<dbReference type="Gene3D" id="3.30.160.60">
    <property type="entry name" value="Classic Zinc Finger"/>
    <property type="match status" value="1"/>
</dbReference>
<dbReference type="InterPro" id="IPR013087">
    <property type="entry name" value="Znf_C2H2_type"/>
</dbReference>
<evidence type="ECO:0000256" key="1">
    <source>
        <dbReference type="PROSITE-ProRule" id="PRU00042"/>
    </source>
</evidence>
<feature type="region of interest" description="Disordered" evidence="2">
    <location>
        <begin position="601"/>
        <end position="663"/>
    </location>
</feature>
<evidence type="ECO:0000313" key="4">
    <source>
        <dbReference type="EMBL" id="KAK0660796.1"/>
    </source>
</evidence>
<evidence type="ECO:0000256" key="2">
    <source>
        <dbReference type="SAM" id="MobiDB-lite"/>
    </source>
</evidence>
<feature type="compositionally biased region" description="Polar residues" evidence="2">
    <location>
        <begin position="477"/>
        <end position="486"/>
    </location>
</feature>